<organism evidence="12 13">
    <name type="scientific">Ziziphus jujuba</name>
    <name type="common">Chinese jujube</name>
    <name type="synonym">Ziziphus sativa</name>
    <dbReference type="NCBI Taxonomy" id="326968"/>
    <lineage>
        <taxon>Eukaryota</taxon>
        <taxon>Viridiplantae</taxon>
        <taxon>Streptophyta</taxon>
        <taxon>Embryophyta</taxon>
        <taxon>Tracheophyta</taxon>
        <taxon>Spermatophyta</taxon>
        <taxon>Magnoliopsida</taxon>
        <taxon>eudicotyledons</taxon>
        <taxon>Gunneridae</taxon>
        <taxon>Pentapetalae</taxon>
        <taxon>rosids</taxon>
        <taxon>fabids</taxon>
        <taxon>Rosales</taxon>
        <taxon>Rhamnaceae</taxon>
        <taxon>Paliureae</taxon>
        <taxon>Ziziphus</taxon>
    </lineage>
</organism>
<evidence type="ECO:0000256" key="10">
    <source>
        <dbReference type="ARBA" id="ARBA00023288"/>
    </source>
</evidence>
<dbReference type="InterPro" id="IPR029071">
    <property type="entry name" value="Ubiquitin-like_domsf"/>
</dbReference>
<keyword evidence="11" id="KW-0072">Autophagy</keyword>
<dbReference type="GeneID" id="107420881"/>
<keyword evidence="8" id="KW-0472">Membrane</keyword>
<keyword evidence="5" id="KW-0493">Microtubule</keyword>
<comment type="function">
    <text evidence="1">Ubiquitin-like modifier involved in autophagosomes formation. May mediate the delivery of the autophagosomes to the vacuole via the microtubule cytoskeleton.</text>
</comment>
<gene>
    <name evidence="13" type="primary">LOC107420881</name>
</gene>
<evidence type="ECO:0000256" key="1">
    <source>
        <dbReference type="ARBA" id="ARBA00003307"/>
    </source>
</evidence>
<comment type="similarity">
    <text evidence="4 11">Belongs to the ATG8 family.</text>
</comment>
<keyword evidence="7" id="KW-0813">Transport</keyword>
<evidence type="ECO:0000256" key="9">
    <source>
        <dbReference type="ARBA" id="ARBA00023212"/>
    </source>
</evidence>
<evidence type="ECO:0000313" key="13">
    <source>
        <dbReference type="RefSeq" id="XP_048337487.2"/>
    </source>
</evidence>
<proteinExistence type="inferred from homology"/>
<keyword evidence="6" id="KW-0833">Ubl conjugation pathway</keyword>
<keyword evidence="9" id="KW-0206">Cytoskeleton</keyword>
<evidence type="ECO:0000256" key="4">
    <source>
        <dbReference type="ARBA" id="ARBA00007293"/>
    </source>
</evidence>
<evidence type="ECO:0000256" key="8">
    <source>
        <dbReference type="ARBA" id="ARBA00023136"/>
    </source>
</evidence>
<dbReference type="Gene3D" id="3.10.20.90">
    <property type="entry name" value="Phosphatidylinositol 3-kinase Catalytic Subunit, Chain A, domain 1"/>
    <property type="match status" value="1"/>
</dbReference>
<protein>
    <recommendedName>
        <fullName evidence="11">Autophagy-related protein</fullName>
    </recommendedName>
</protein>
<name>A0ABM3IXK7_ZIZJJ</name>
<dbReference type="Pfam" id="PF02991">
    <property type="entry name" value="ATG8"/>
    <property type="match status" value="1"/>
</dbReference>
<reference evidence="13" key="2">
    <citation type="submission" date="2025-08" db="UniProtKB">
        <authorList>
            <consortium name="RefSeq"/>
        </authorList>
    </citation>
    <scope>IDENTIFICATION</scope>
    <source>
        <tissue evidence="13">Seedling</tissue>
    </source>
</reference>
<keyword evidence="9" id="KW-0963">Cytoplasm</keyword>
<sequence>MILQSCDAFGAESDRSVSFSMARKSSFKLQHPLEKRKQEAARITEKFPDKVPVVLEKDERSGIADIVQKKYLVSADITVGQFVHIIRNGINVGPEKAIFIFVNNTLPSNASLMKIVHEENKDEDGFLYMTYSGENTFGSF</sequence>
<reference evidence="12" key="1">
    <citation type="submission" date="2025-05" db="UniProtKB">
        <authorList>
            <consortium name="RefSeq"/>
        </authorList>
    </citation>
    <scope>NUCLEOTIDE SEQUENCE [LARGE SCALE GENOMIC DNA]</scope>
</reference>
<dbReference type="RefSeq" id="XP_048337487.2">
    <property type="nucleotide sequence ID" value="XM_048481530.2"/>
</dbReference>
<keyword evidence="10" id="KW-0449">Lipoprotein</keyword>
<dbReference type="SUPFAM" id="SSF54236">
    <property type="entry name" value="Ubiquitin-like"/>
    <property type="match status" value="1"/>
</dbReference>
<accession>A0ABM3IXK7</accession>
<comment type="subcellular location">
    <subcellularLocation>
        <location evidence="2">Cytoplasm</location>
        <location evidence="2">Cytoskeleton</location>
    </subcellularLocation>
    <subcellularLocation>
        <location evidence="3">Membrane</location>
    </subcellularLocation>
</comment>
<evidence type="ECO:0000256" key="7">
    <source>
        <dbReference type="ARBA" id="ARBA00022927"/>
    </source>
</evidence>
<evidence type="ECO:0000256" key="5">
    <source>
        <dbReference type="ARBA" id="ARBA00022701"/>
    </source>
</evidence>
<dbReference type="PANTHER" id="PTHR10969">
    <property type="entry name" value="MICROTUBULE-ASSOCIATED PROTEINS 1A/1B LIGHT CHAIN 3-RELATED"/>
    <property type="match status" value="1"/>
</dbReference>
<evidence type="ECO:0000256" key="2">
    <source>
        <dbReference type="ARBA" id="ARBA00004245"/>
    </source>
</evidence>
<keyword evidence="12" id="KW-1185">Reference proteome</keyword>
<evidence type="ECO:0000256" key="3">
    <source>
        <dbReference type="ARBA" id="ARBA00004370"/>
    </source>
</evidence>
<dbReference type="Proteomes" id="UP001652623">
    <property type="component" value="Chromosome 1"/>
</dbReference>
<evidence type="ECO:0000256" key="6">
    <source>
        <dbReference type="ARBA" id="ARBA00022786"/>
    </source>
</evidence>
<keyword evidence="7" id="KW-0653">Protein transport</keyword>
<evidence type="ECO:0000256" key="11">
    <source>
        <dbReference type="RuleBase" id="RU004384"/>
    </source>
</evidence>
<evidence type="ECO:0000313" key="12">
    <source>
        <dbReference type="Proteomes" id="UP001652623"/>
    </source>
</evidence>
<dbReference type="InterPro" id="IPR004241">
    <property type="entry name" value="Atg8-like"/>
</dbReference>